<dbReference type="Proteomes" id="UP001161405">
    <property type="component" value="Unassembled WGS sequence"/>
</dbReference>
<proteinExistence type="inferred from homology"/>
<dbReference type="Gene3D" id="1.10.8.500">
    <property type="entry name" value="HAMP domain in histidine kinase"/>
    <property type="match status" value="1"/>
</dbReference>
<reference evidence="7" key="1">
    <citation type="journal article" date="2014" name="Int. J. Syst. Evol. Microbiol.">
        <title>Complete genome of a new Firmicutes species belonging to the dominant human colonic microbiota ('Ruminococcus bicirculans') reveals two chromosomes and a selective capacity to utilize plant glucans.</title>
        <authorList>
            <consortium name="NISC Comparative Sequencing Program"/>
            <person name="Wegmann U."/>
            <person name="Louis P."/>
            <person name="Goesmann A."/>
            <person name="Henrissat B."/>
            <person name="Duncan S.H."/>
            <person name="Flint H.J."/>
        </authorList>
    </citation>
    <scope>NUCLEOTIDE SEQUENCE</scope>
    <source>
        <strain evidence="7">NBRC 107169</strain>
    </source>
</reference>
<evidence type="ECO:0000256" key="4">
    <source>
        <dbReference type="SAM" id="Phobius"/>
    </source>
</evidence>
<evidence type="ECO:0000256" key="1">
    <source>
        <dbReference type="ARBA" id="ARBA00022481"/>
    </source>
</evidence>
<dbReference type="Gene3D" id="3.30.450.20">
    <property type="entry name" value="PAS domain"/>
    <property type="match status" value="1"/>
</dbReference>
<dbReference type="SMART" id="SM00283">
    <property type="entry name" value="MA"/>
    <property type="match status" value="1"/>
</dbReference>
<comment type="similarity">
    <text evidence="2">Belongs to the methyl-accepting chemotaxis (MCP) protein family.</text>
</comment>
<dbReference type="Pfam" id="PF18947">
    <property type="entry name" value="HAMP_2"/>
    <property type="match status" value="1"/>
</dbReference>
<dbReference type="InterPro" id="IPR051310">
    <property type="entry name" value="MCP_chemotaxis"/>
</dbReference>
<dbReference type="InterPro" id="IPR004089">
    <property type="entry name" value="MCPsignal_dom"/>
</dbReference>
<accession>A0ABQ5UN90</accession>
<dbReference type="PANTHER" id="PTHR43531">
    <property type="entry name" value="PROTEIN ICFG"/>
    <property type="match status" value="1"/>
</dbReference>
<dbReference type="SMART" id="SM00304">
    <property type="entry name" value="HAMP"/>
    <property type="match status" value="2"/>
</dbReference>
<keyword evidence="3" id="KW-0807">Transducer</keyword>
<evidence type="ECO:0000259" key="6">
    <source>
        <dbReference type="PROSITE" id="PS50885"/>
    </source>
</evidence>
<dbReference type="PANTHER" id="PTHR43531:SF14">
    <property type="entry name" value="METHYL-ACCEPTING CHEMOTAXIS PROTEIN I-RELATED"/>
    <property type="match status" value="1"/>
</dbReference>
<feature type="domain" description="HAMP" evidence="6">
    <location>
        <begin position="483"/>
        <end position="535"/>
    </location>
</feature>
<dbReference type="InterPro" id="IPR003660">
    <property type="entry name" value="HAMP_dom"/>
</dbReference>
<dbReference type="Pfam" id="PF00672">
    <property type="entry name" value="HAMP"/>
    <property type="match status" value="1"/>
</dbReference>
<keyword evidence="8" id="KW-1185">Reference proteome</keyword>
<dbReference type="RefSeq" id="WP_284362306.1">
    <property type="nucleotide sequence ID" value="NZ_BSNI01000002.1"/>
</dbReference>
<feature type="domain" description="HAMP" evidence="6">
    <location>
        <begin position="367"/>
        <end position="420"/>
    </location>
</feature>
<dbReference type="SUPFAM" id="SSF58104">
    <property type="entry name" value="Methyl-accepting chemotaxis protein (MCP) signaling domain"/>
    <property type="match status" value="1"/>
</dbReference>
<dbReference type="PROSITE" id="PS50111">
    <property type="entry name" value="CHEMOTAXIS_TRANSDUC_2"/>
    <property type="match status" value="1"/>
</dbReference>
<keyword evidence="4" id="KW-1133">Transmembrane helix</keyword>
<evidence type="ECO:0008006" key="9">
    <source>
        <dbReference type="Google" id="ProtNLM"/>
    </source>
</evidence>
<evidence type="ECO:0000256" key="3">
    <source>
        <dbReference type="PROSITE-ProRule" id="PRU00284"/>
    </source>
</evidence>
<evidence type="ECO:0000256" key="2">
    <source>
        <dbReference type="ARBA" id="ARBA00029447"/>
    </source>
</evidence>
<dbReference type="SUPFAM" id="SSF158472">
    <property type="entry name" value="HAMP domain-like"/>
    <property type="match status" value="1"/>
</dbReference>
<dbReference type="CDD" id="cd06225">
    <property type="entry name" value="HAMP"/>
    <property type="match status" value="1"/>
</dbReference>
<organism evidence="7 8">
    <name type="scientific">Maritalea porphyrae</name>
    <dbReference type="NCBI Taxonomy" id="880732"/>
    <lineage>
        <taxon>Bacteria</taxon>
        <taxon>Pseudomonadati</taxon>
        <taxon>Pseudomonadota</taxon>
        <taxon>Alphaproteobacteria</taxon>
        <taxon>Hyphomicrobiales</taxon>
        <taxon>Devosiaceae</taxon>
        <taxon>Maritalea</taxon>
    </lineage>
</organism>
<evidence type="ECO:0000313" key="8">
    <source>
        <dbReference type="Proteomes" id="UP001161405"/>
    </source>
</evidence>
<dbReference type="EMBL" id="BSNI01000002">
    <property type="protein sequence ID" value="GLQ16632.1"/>
    <property type="molecule type" value="Genomic_DNA"/>
</dbReference>
<dbReference type="Pfam" id="PF00015">
    <property type="entry name" value="MCPsignal"/>
    <property type="match status" value="1"/>
</dbReference>
<feature type="transmembrane region" description="Helical" evidence="4">
    <location>
        <begin position="347"/>
        <end position="365"/>
    </location>
</feature>
<sequence length="843" mass="90988">MSVLSQLKIAHKLPALVIGGVVAVGLGLGISGVMIGSSVISQSETKKLETLADGRAHEMKAYLEDIQTDLVLTADNPYTVSALKAFDAAWDTLVGDQAKLLQDAYIDKNPNELGSKHLLDAAPGGTEYDKVHGQFHATFREQLNQRGYYDIFLFDDQGDLVYTVFKELDYATNFKTGGGEWADTDLGNAFRAGISLNKGESYFLDFKPYKPSYDAPASFISTPIFEGNKRIGVLVFQMPIDRINAIMGAKVGLGETGETVVVGADHLMRNDSTFSEENDILQTTFEAHEIDAAINGNAVQGEFSEYRNTTMLFAASPMEFKGTTWAVLAVQDKSEALASVGVMRMTMLAIGGVLLVIMAAIGWFFSRTITRPMSNITETMRSLSSDDLDVTVDGLERHDELGSMARAVEVFRENAVKVAELGVEEAARQKALAERQEMMEELQQSFGIVVGAAAAGDFSQRVSEDISDEEMVKLSRSVNSLIDTVDRGIKETGEVLAALANTDLTKRMEGNYDGAFLQLKNDTNRVADRLTDVVGQLRSTSTALKNATSEILAGANDLSERTTRQAATIEETSAAMEQLADTVLENAKEADNASEIADKVRITAEEGGDVMRQANEAMERITESSNKISNIIGMIDDIAFQTNLLALNASVEAARAGEAGKGFAVVAVEVRRLAQSAATASSDVKVLIEQSVSEVDGGTKLVSQASENLGTMLEAARANNELMVSIADKSKSQASSIEQINTAVREMDETTQHNAALVEETNAAIEQTESQAAELDRIVDVFVTQNGGQRRLPVGANNEVPKELPPENGIKDIQKRAATAAKSYLSHGNAAVDVSADDEWQQF</sequence>
<dbReference type="CDD" id="cd11386">
    <property type="entry name" value="MCP_signal"/>
    <property type="match status" value="1"/>
</dbReference>
<protein>
    <recommendedName>
        <fullName evidence="9">Methyl-accepting chemotaxis protein</fullName>
    </recommendedName>
</protein>
<evidence type="ECO:0000259" key="5">
    <source>
        <dbReference type="PROSITE" id="PS50111"/>
    </source>
</evidence>
<keyword evidence="4" id="KW-0812">Transmembrane</keyword>
<keyword evidence="1" id="KW-0488">Methylation</keyword>
<reference evidence="7" key="2">
    <citation type="submission" date="2023-01" db="EMBL/GenBank/DDBJ databases">
        <title>Draft genome sequence of Maritalea porphyrae strain NBRC 107169.</title>
        <authorList>
            <person name="Sun Q."/>
            <person name="Mori K."/>
        </authorList>
    </citation>
    <scope>NUCLEOTIDE SEQUENCE</scope>
    <source>
        <strain evidence="7">NBRC 107169</strain>
    </source>
</reference>
<gene>
    <name evidence="7" type="ORF">GCM10007879_08810</name>
</gene>
<feature type="domain" description="Methyl-accepting transducer" evidence="5">
    <location>
        <begin position="540"/>
        <end position="769"/>
    </location>
</feature>
<comment type="caution">
    <text evidence="7">The sequence shown here is derived from an EMBL/GenBank/DDBJ whole genome shotgun (WGS) entry which is preliminary data.</text>
</comment>
<name>A0ABQ5UN90_9HYPH</name>
<dbReference type="Gene3D" id="1.10.287.950">
    <property type="entry name" value="Methyl-accepting chemotaxis protein"/>
    <property type="match status" value="1"/>
</dbReference>
<feature type="transmembrane region" description="Helical" evidence="4">
    <location>
        <begin position="15"/>
        <end position="40"/>
    </location>
</feature>
<keyword evidence="4" id="KW-0472">Membrane</keyword>
<dbReference type="PROSITE" id="PS50885">
    <property type="entry name" value="HAMP"/>
    <property type="match status" value="2"/>
</dbReference>
<evidence type="ECO:0000313" key="7">
    <source>
        <dbReference type="EMBL" id="GLQ16632.1"/>
    </source>
</evidence>